<sequence length="331" mass="35961">MTRLSPTLAVLLVSLSAAVAQRQHAIVPPMSCVDKARQDGLPTDGWKVVVGVDGIKTCRRETVNEFCLGEEYFDAITKRSGCCASPQVLTWINKASLLGFCCQEGHHWSGNMATAVGGCCPHGTDMVNGRCTRGCDESACATGSYACPDTPACNRGNDLGIKYGHCYVLSFSDSVHFGGQRETIDYFKSGYLTDVPFKICRATSNCSPGGHVTTRDGFYLQDQYTPRDDRLPSKGWVSNAYEGPHLSFTDATVMAGLFYGIPSTCSQGGYALKLRSGPCLGGSAPSCTMEQPGFTFWERVSQTLVFSEVACDDFAAPFSPTLDRRVYMYRY</sequence>
<proteinExistence type="predicted"/>
<name>A0ACB8BNX0_9AGAM</name>
<keyword evidence="2" id="KW-1185">Reference proteome</keyword>
<evidence type="ECO:0000313" key="2">
    <source>
        <dbReference type="Proteomes" id="UP000790709"/>
    </source>
</evidence>
<evidence type="ECO:0000313" key="1">
    <source>
        <dbReference type="EMBL" id="KAH7926956.1"/>
    </source>
</evidence>
<gene>
    <name evidence="1" type="ORF">BV22DRAFT_1032294</name>
</gene>
<protein>
    <submittedName>
        <fullName evidence="1">Uncharacterized protein</fullName>
    </submittedName>
</protein>
<dbReference type="EMBL" id="MU266374">
    <property type="protein sequence ID" value="KAH7926956.1"/>
    <property type="molecule type" value="Genomic_DNA"/>
</dbReference>
<organism evidence="1 2">
    <name type="scientific">Leucogyrophana mollusca</name>
    <dbReference type="NCBI Taxonomy" id="85980"/>
    <lineage>
        <taxon>Eukaryota</taxon>
        <taxon>Fungi</taxon>
        <taxon>Dikarya</taxon>
        <taxon>Basidiomycota</taxon>
        <taxon>Agaricomycotina</taxon>
        <taxon>Agaricomycetes</taxon>
        <taxon>Agaricomycetidae</taxon>
        <taxon>Boletales</taxon>
        <taxon>Boletales incertae sedis</taxon>
        <taxon>Leucogyrophana</taxon>
    </lineage>
</organism>
<reference evidence="1" key="1">
    <citation type="journal article" date="2021" name="New Phytol.">
        <title>Evolutionary innovations through gain and loss of genes in the ectomycorrhizal Boletales.</title>
        <authorList>
            <person name="Wu G."/>
            <person name="Miyauchi S."/>
            <person name="Morin E."/>
            <person name="Kuo A."/>
            <person name="Drula E."/>
            <person name="Varga T."/>
            <person name="Kohler A."/>
            <person name="Feng B."/>
            <person name="Cao Y."/>
            <person name="Lipzen A."/>
            <person name="Daum C."/>
            <person name="Hundley H."/>
            <person name="Pangilinan J."/>
            <person name="Johnson J."/>
            <person name="Barry K."/>
            <person name="LaButti K."/>
            <person name="Ng V."/>
            <person name="Ahrendt S."/>
            <person name="Min B."/>
            <person name="Choi I.G."/>
            <person name="Park H."/>
            <person name="Plett J.M."/>
            <person name="Magnuson J."/>
            <person name="Spatafora J.W."/>
            <person name="Nagy L.G."/>
            <person name="Henrissat B."/>
            <person name="Grigoriev I.V."/>
            <person name="Yang Z.L."/>
            <person name="Xu J."/>
            <person name="Martin F.M."/>
        </authorList>
    </citation>
    <scope>NUCLEOTIDE SEQUENCE</scope>
    <source>
        <strain evidence="1">KUC20120723A-06</strain>
    </source>
</reference>
<comment type="caution">
    <text evidence="1">The sequence shown here is derived from an EMBL/GenBank/DDBJ whole genome shotgun (WGS) entry which is preliminary data.</text>
</comment>
<dbReference type="Proteomes" id="UP000790709">
    <property type="component" value="Unassembled WGS sequence"/>
</dbReference>
<accession>A0ACB8BNX0</accession>